<dbReference type="Proteomes" id="UP000005240">
    <property type="component" value="Unassembled WGS sequence"/>
</dbReference>
<reference evidence="2 3" key="3">
    <citation type="journal article" date="2017" name="G3 (Bethesda)">
        <title>Comparative analysis highlights variable genome content of wheat rusts and divergence of the mating loci.</title>
        <authorList>
            <person name="Cuomo C.A."/>
            <person name="Bakkeren G."/>
            <person name="Khalil H.B."/>
            <person name="Panwar V."/>
            <person name="Joly D."/>
            <person name="Linning R."/>
            <person name="Sakthikumar S."/>
            <person name="Song X."/>
            <person name="Adiconis X."/>
            <person name="Fan L."/>
            <person name="Goldberg J.M."/>
            <person name="Levin J.Z."/>
            <person name="Young S."/>
            <person name="Zeng Q."/>
            <person name="Anikster Y."/>
            <person name="Bruce M."/>
            <person name="Wang M."/>
            <person name="Yin C."/>
            <person name="McCallum B."/>
            <person name="Szabo L.J."/>
            <person name="Hulbert S."/>
            <person name="Chen X."/>
            <person name="Fellers J.P."/>
        </authorList>
    </citation>
    <scope>NUCLEOTIDE SEQUENCE</scope>
    <source>
        <strain evidence="2">isolate 1-1 / race 1 (BBBD)</strain>
        <strain evidence="3">Isolate 1-1 / race 1 (BBBD)</strain>
    </source>
</reference>
<evidence type="ECO:0000313" key="2">
    <source>
        <dbReference type="EnsemblFungi" id="PTTG_28998-t43_1-p1"/>
    </source>
</evidence>
<gene>
    <name evidence="1" type="ORF">PTTG_28998</name>
</gene>
<dbReference type="EMBL" id="ADAS02000169">
    <property type="protein sequence ID" value="OAV88544.1"/>
    <property type="molecule type" value="Genomic_DNA"/>
</dbReference>
<accession>A0A180G7G0</accession>
<reference evidence="1" key="1">
    <citation type="submission" date="2009-11" db="EMBL/GenBank/DDBJ databases">
        <authorList>
            <consortium name="The Broad Institute Genome Sequencing Platform"/>
            <person name="Ward D."/>
            <person name="Feldgarden M."/>
            <person name="Earl A."/>
            <person name="Young S.K."/>
            <person name="Zeng Q."/>
            <person name="Koehrsen M."/>
            <person name="Alvarado L."/>
            <person name="Berlin A."/>
            <person name="Bochicchio J."/>
            <person name="Borenstein D."/>
            <person name="Chapman S.B."/>
            <person name="Chen Z."/>
            <person name="Engels R."/>
            <person name="Freedman E."/>
            <person name="Gellesch M."/>
            <person name="Goldberg J."/>
            <person name="Griggs A."/>
            <person name="Gujja S."/>
            <person name="Heilman E."/>
            <person name="Heiman D."/>
            <person name="Hepburn T."/>
            <person name="Howarth C."/>
            <person name="Jen D."/>
            <person name="Larson L."/>
            <person name="Lewis B."/>
            <person name="Mehta T."/>
            <person name="Park D."/>
            <person name="Pearson M."/>
            <person name="Roberts A."/>
            <person name="Saif S."/>
            <person name="Shea T."/>
            <person name="Shenoy N."/>
            <person name="Sisk P."/>
            <person name="Stolte C."/>
            <person name="Sykes S."/>
            <person name="Thomson T."/>
            <person name="Walk T."/>
            <person name="White J."/>
            <person name="Yandava C."/>
            <person name="Izard J."/>
            <person name="Baranova O.V."/>
            <person name="Blanton J.M."/>
            <person name="Tanner A.C."/>
            <person name="Dewhirst F.E."/>
            <person name="Haas B."/>
            <person name="Nusbaum C."/>
            <person name="Birren B."/>
        </authorList>
    </citation>
    <scope>NUCLEOTIDE SEQUENCE [LARGE SCALE GENOMIC DNA]</scope>
    <source>
        <strain evidence="1">1-1 BBBD Race 1</strain>
    </source>
</reference>
<name>A0A180G7G0_PUCT1</name>
<dbReference type="OrthoDB" id="2506088at2759"/>
<protein>
    <submittedName>
        <fullName evidence="1 2">Uncharacterized protein</fullName>
    </submittedName>
</protein>
<dbReference type="AlphaFoldDB" id="A0A180G7G0"/>
<reference evidence="2" key="4">
    <citation type="submission" date="2025-05" db="UniProtKB">
        <authorList>
            <consortium name="EnsemblFungi"/>
        </authorList>
    </citation>
    <scope>IDENTIFICATION</scope>
    <source>
        <strain evidence="2">isolate 1-1 / race 1 (BBBD)</strain>
    </source>
</reference>
<evidence type="ECO:0000313" key="3">
    <source>
        <dbReference type="Proteomes" id="UP000005240"/>
    </source>
</evidence>
<reference evidence="1" key="2">
    <citation type="submission" date="2016-05" db="EMBL/GenBank/DDBJ databases">
        <title>Comparative analysis highlights variable genome content of wheat rusts and divergence of the mating loci.</title>
        <authorList>
            <person name="Cuomo C.A."/>
            <person name="Bakkeren G."/>
            <person name="Szabo L."/>
            <person name="Khalil H."/>
            <person name="Joly D."/>
            <person name="Goldberg J."/>
            <person name="Young S."/>
            <person name="Zeng Q."/>
            <person name="Fellers J."/>
        </authorList>
    </citation>
    <scope>NUCLEOTIDE SEQUENCE [LARGE SCALE GENOMIC DNA]</scope>
    <source>
        <strain evidence="1">1-1 BBBD Race 1</strain>
    </source>
</reference>
<organism evidence="1">
    <name type="scientific">Puccinia triticina (isolate 1-1 / race 1 (BBBD))</name>
    <name type="common">Brown leaf rust fungus</name>
    <dbReference type="NCBI Taxonomy" id="630390"/>
    <lineage>
        <taxon>Eukaryota</taxon>
        <taxon>Fungi</taxon>
        <taxon>Dikarya</taxon>
        <taxon>Basidiomycota</taxon>
        <taxon>Pucciniomycotina</taxon>
        <taxon>Pucciniomycetes</taxon>
        <taxon>Pucciniales</taxon>
        <taxon>Pucciniaceae</taxon>
        <taxon>Puccinia</taxon>
    </lineage>
</organism>
<proteinExistence type="predicted"/>
<dbReference type="STRING" id="630390.A0A180G7G0"/>
<dbReference type="VEuPathDB" id="FungiDB:PTTG_28998"/>
<dbReference type="EnsemblFungi" id="PTTG_28998-t43_1">
    <property type="protein sequence ID" value="PTTG_28998-t43_1-p1"/>
    <property type="gene ID" value="PTTG_28998"/>
</dbReference>
<evidence type="ECO:0000313" key="1">
    <source>
        <dbReference type="EMBL" id="OAV88544.1"/>
    </source>
</evidence>
<sequence length="396" mass="44577">MELAEGIVDEIMELTTKGVAAYDCGLSEEVLVTTSLICFLADTPMHAEITSTVMPANACNPCQACDLGVSSVAQKKTLAYLQFFLQISADGLWITNGLRSWVGIIANCYLLWQMAKESRSKTRAGDLGRELGIKDSINRQISMYKYDIRAKGDEATPANTAFITRIDMLDKDDPERLFNSFFRVPDFDGCTNTPVEVLHVFLLGVVKYMVRDLMGQMKPADLGLIEGRYRAFNTSSLNIPSLSVYYMAKHSSNFVGKEFKIVLQTAPFVLFEFMDNAERDAWSALCQLAPLIFQTKTEEMSLYLCDIQFHIHKLLYYIFKITAQWVNKPKLNMLLHLPESIKRFGPAGLYATEKMESFNGVLRNAAIYSNRQSPGQTLGPRSVLHEILNTKIYGLQ</sequence>
<dbReference type="PANTHER" id="PTHR31912:SF34">
    <property type="entry name" value="NOTOCHORD-RELATED PROTEIN"/>
    <property type="match status" value="1"/>
</dbReference>
<keyword evidence="3" id="KW-1185">Reference proteome</keyword>
<dbReference type="PANTHER" id="PTHR31912">
    <property type="entry name" value="IP13529P"/>
    <property type="match status" value="1"/>
</dbReference>